<comment type="caution">
    <text evidence="3">The sequence shown here is derived from an EMBL/GenBank/DDBJ whole genome shotgun (WGS) entry which is preliminary data.</text>
</comment>
<dbReference type="GO" id="GO:0005992">
    <property type="term" value="P:trehalose biosynthetic process"/>
    <property type="evidence" value="ECO:0007669"/>
    <property type="project" value="InterPro"/>
</dbReference>
<dbReference type="InterPro" id="IPR001830">
    <property type="entry name" value="Glyco_trans_20"/>
</dbReference>
<keyword evidence="2" id="KW-0472">Membrane</keyword>
<feature type="transmembrane region" description="Helical" evidence="2">
    <location>
        <begin position="6"/>
        <end position="29"/>
    </location>
</feature>
<dbReference type="EMBL" id="VTOX01000003">
    <property type="protein sequence ID" value="NKE66128.1"/>
    <property type="molecule type" value="Genomic_DNA"/>
</dbReference>
<evidence type="ECO:0000313" key="3">
    <source>
        <dbReference type="EMBL" id="NKE66128.1"/>
    </source>
</evidence>
<evidence type="ECO:0000256" key="1">
    <source>
        <dbReference type="ARBA" id="ARBA00008799"/>
    </source>
</evidence>
<evidence type="ECO:0000256" key="2">
    <source>
        <dbReference type="SAM" id="Phobius"/>
    </source>
</evidence>
<dbReference type="Pfam" id="PF00982">
    <property type="entry name" value="Glyco_transf_20"/>
    <property type="match status" value="1"/>
</dbReference>
<dbReference type="SUPFAM" id="SSF53756">
    <property type="entry name" value="UDP-Glycosyltransferase/glycogen phosphorylase"/>
    <property type="match status" value="1"/>
</dbReference>
<dbReference type="PANTHER" id="PTHR10788">
    <property type="entry name" value="TREHALOSE-6-PHOSPHATE SYNTHASE"/>
    <property type="match status" value="1"/>
</dbReference>
<dbReference type="GO" id="GO:0003825">
    <property type="term" value="F:alpha,alpha-trehalose-phosphate synthase (UDP-forming) activity"/>
    <property type="evidence" value="ECO:0007669"/>
    <property type="project" value="TreeGrafter"/>
</dbReference>
<keyword evidence="4" id="KW-1185">Reference proteome</keyword>
<evidence type="ECO:0000313" key="4">
    <source>
        <dbReference type="Proteomes" id="UP000521868"/>
    </source>
</evidence>
<protein>
    <submittedName>
        <fullName evidence="3">Trehalose-6-phosphate synthase</fullName>
    </submittedName>
</protein>
<sequence length="759" mass="85841">MNTIRLQLRFLLPLLLALGGAAYLASGLLDRLTWQWFARDLNNRGALIANTLADSVNDSLVERRGMRLQALFDRAAKDERLFAIGLCGENGKLIRKTASFPRTLTCGSADELARQKDPRLLVEGGPVYVGVHQLQLDSGQKGSLVLLHDVSYAELRSQDTQRYLLIFMGVLGIAVALITVVVAQLSWRGWVSGARALLRGEGLLRPVSGSSPELEPLAADLRARLRDLEDEYRRAQGQETGWNPERLRALLQTQLRGDQVIVVSNREPYIHDRTADGIAVKRPASGLVTAVEPVMRACSGTWIAHGSGSADRDVVDAHDRVGLPPGHEEYALRRVWLTTEEEQGYYYGFANEGMWPLCHVAHVRPVFRESDWQHYRAVNQRFADAVVAEARSEDPIVLVQDYHFALLPAMVRAKLPRATILTFWHIPWPNPESFGICPWRREILEGMLGSTILGFHTRFHCKNFIETVDRFLEARIEHEHSVIAAGGEETLIESYPISIEWPQESERSGWKPVEACRRAVFARLGLARDSYLAVGVDRFDYTKGILERFHAVERLLEKRPEWVGRFSLVQVAAPTRSALEEYHSFQERIQRVTQRINARFGRPGYQPIHLLATHHDHDAVNELFRAADACLVTSLHDGMNLVCKEFVAARDDERGVLILSRFAGAAREMREALVVNPYHVEETADALHRALTMPGSEQRERMASLRMTVQEFNVYRWAGRMLADAGRLRLRERIQARVERGQLDDEVPARGSRRLTAVR</sequence>
<accession>A0A7X6I690</accession>
<keyword evidence="2" id="KW-0812">Transmembrane</keyword>
<dbReference type="PANTHER" id="PTHR10788:SF106">
    <property type="entry name" value="BCDNA.GH08860"/>
    <property type="match status" value="1"/>
</dbReference>
<proteinExistence type="inferred from homology"/>
<gene>
    <name evidence="3" type="ORF">RAMLITH_09885</name>
</gene>
<dbReference type="Gene3D" id="3.40.50.2000">
    <property type="entry name" value="Glycogen Phosphorylase B"/>
    <property type="match status" value="2"/>
</dbReference>
<organism evidence="3 4">
    <name type="scientific">Ramlibacter lithotrophicus</name>
    <dbReference type="NCBI Taxonomy" id="2606681"/>
    <lineage>
        <taxon>Bacteria</taxon>
        <taxon>Pseudomonadati</taxon>
        <taxon>Pseudomonadota</taxon>
        <taxon>Betaproteobacteria</taxon>
        <taxon>Burkholderiales</taxon>
        <taxon>Comamonadaceae</taxon>
        <taxon>Ramlibacter</taxon>
    </lineage>
</organism>
<comment type="similarity">
    <text evidence="1">Belongs to the glycosyltransferase 20 family.</text>
</comment>
<feature type="transmembrane region" description="Helical" evidence="2">
    <location>
        <begin position="163"/>
        <end position="187"/>
    </location>
</feature>
<dbReference type="AlphaFoldDB" id="A0A7X6I690"/>
<reference evidence="3 4" key="1">
    <citation type="journal article" date="2020" name="Nature">
        <title>Bacterial chemolithoautotrophy via manganese oxidation.</title>
        <authorList>
            <person name="Yu H."/>
            <person name="Leadbetter J.R."/>
        </authorList>
    </citation>
    <scope>NUCLEOTIDE SEQUENCE [LARGE SCALE GENOMIC DNA]</scope>
    <source>
        <strain evidence="3 4">RBP-1</strain>
    </source>
</reference>
<keyword evidence="2" id="KW-1133">Transmembrane helix</keyword>
<dbReference type="CDD" id="cd03788">
    <property type="entry name" value="GT20_TPS"/>
    <property type="match status" value="1"/>
</dbReference>
<dbReference type="RefSeq" id="WP_168107258.1">
    <property type="nucleotide sequence ID" value="NZ_VTOX01000003.1"/>
</dbReference>
<dbReference type="Proteomes" id="UP000521868">
    <property type="component" value="Unassembled WGS sequence"/>
</dbReference>
<name>A0A7X6I690_9BURK</name>